<evidence type="ECO:0000313" key="1">
    <source>
        <dbReference type="EMBL" id="RTQ85540.1"/>
    </source>
</evidence>
<name>A0AAX1ZQW5_ACIBA</name>
<dbReference type="AlphaFoldDB" id="A0AAX1ZQW5"/>
<dbReference type="RefSeq" id="WP_000622390.1">
    <property type="nucleotide sequence ID" value="NZ_CAXYND010000002.1"/>
</dbReference>
<accession>A0AAX1ZQW5</accession>
<comment type="caution">
    <text evidence="1">The sequence shown here is derived from an EMBL/GenBank/DDBJ whole genome shotgun (WGS) entry which is preliminary data.</text>
</comment>
<gene>
    <name evidence="1" type="ORF">EJ062_01190</name>
</gene>
<dbReference type="EMBL" id="RXLU01000005">
    <property type="protein sequence ID" value="RTQ85540.1"/>
    <property type="molecule type" value="Genomic_DNA"/>
</dbReference>
<dbReference type="Proteomes" id="UP000268239">
    <property type="component" value="Unassembled WGS sequence"/>
</dbReference>
<reference evidence="1 2" key="1">
    <citation type="submission" date="2018-12" db="EMBL/GenBank/DDBJ databases">
        <title>Draft Genome Sequences Human Pathogenic Acinetobacter baumannii Strains.</title>
        <authorList>
            <person name="Madhi M."/>
            <person name="Ronco T."/>
            <person name="Olsen R.H."/>
            <person name="Hassani A."/>
        </authorList>
    </citation>
    <scope>NUCLEOTIDE SEQUENCE [LARGE SCALE GENOMIC DNA]</scope>
    <source>
        <strain evidence="1 2">AB3</strain>
    </source>
</reference>
<proteinExistence type="predicted"/>
<organism evidence="1 2">
    <name type="scientific">Acinetobacter baumannii</name>
    <dbReference type="NCBI Taxonomy" id="470"/>
    <lineage>
        <taxon>Bacteria</taxon>
        <taxon>Pseudomonadati</taxon>
        <taxon>Pseudomonadota</taxon>
        <taxon>Gammaproteobacteria</taxon>
        <taxon>Moraxellales</taxon>
        <taxon>Moraxellaceae</taxon>
        <taxon>Acinetobacter</taxon>
        <taxon>Acinetobacter calcoaceticus/baumannii complex</taxon>
    </lineage>
</organism>
<evidence type="ECO:0000313" key="2">
    <source>
        <dbReference type="Proteomes" id="UP000268239"/>
    </source>
</evidence>
<sequence length="90" mass="10280">MISDAYKMNEEILEKASLLSHQIYERLNTPSIKRKTLEYELVQLIQSHMSNGLDIKSILIDMSNDGINASVYLNETTNTQAETTDRTCLK</sequence>
<protein>
    <submittedName>
        <fullName evidence="1">Uncharacterized protein</fullName>
    </submittedName>
</protein>